<comment type="caution">
    <text evidence="7">The sequence shown here is derived from an EMBL/GenBank/DDBJ whole genome shotgun (WGS) entry which is preliminary data.</text>
</comment>
<dbReference type="GO" id="GO:0006417">
    <property type="term" value="P:regulation of translation"/>
    <property type="evidence" value="ECO:0007669"/>
    <property type="project" value="UniProtKB-KW"/>
</dbReference>
<organism evidence="7 8">
    <name type="scientific">Podila minutissima</name>
    <dbReference type="NCBI Taxonomy" id="64525"/>
    <lineage>
        <taxon>Eukaryota</taxon>
        <taxon>Fungi</taxon>
        <taxon>Fungi incertae sedis</taxon>
        <taxon>Mucoromycota</taxon>
        <taxon>Mortierellomycotina</taxon>
        <taxon>Mortierellomycetes</taxon>
        <taxon>Mortierellales</taxon>
        <taxon>Mortierellaceae</taxon>
        <taxon>Podila</taxon>
    </lineage>
</organism>
<keyword evidence="2" id="KW-0810">Translation regulation</keyword>
<evidence type="ECO:0000256" key="5">
    <source>
        <dbReference type="RuleBase" id="RU004374"/>
    </source>
</evidence>
<comment type="similarity">
    <text evidence="5">Belongs to the eukaryotic initiation factor 4E family.</text>
</comment>
<evidence type="ECO:0000256" key="3">
    <source>
        <dbReference type="ARBA" id="ARBA00022884"/>
    </source>
</evidence>
<dbReference type="GO" id="GO:0003743">
    <property type="term" value="F:translation initiation factor activity"/>
    <property type="evidence" value="ECO:0007669"/>
    <property type="project" value="UniProtKB-KW"/>
</dbReference>
<keyword evidence="4 5" id="KW-0648">Protein biosynthesis</keyword>
<protein>
    <submittedName>
        <fullName evidence="7">Eukaryotic translation initiation factor 4E type 3</fullName>
    </submittedName>
</protein>
<dbReference type="InterPro" id="IPR001040">
    <property type="entry name" value="TIF_eIF_4E"/>
</dbReference>
<proteinExistence type="inferred from homology"/>
<dbReference type="GO" id="GO:0016281">
    <property type="term" value="C:eukaryotic translation initiation factor 4F complex"/>
    <property type="evidence" value="ECO:0007669"/>
    <property type="project" value="TreeGrafter"/>
</dbReference>
<dbReference type="EMBL" id="JAAAUY010000009">
    <property type="protein sequence ID" value="KAF9338089.1"/>
    <property type="molecule type" value="Genomic_DNA"/>
</dbReference>
<keyword evidence="8" id="KW-1185">Reference proteome</keyword>
<gene>
    <name evidence="7" type="primary">EIF4E3</name>
    <name evidence="7" type="ORF">BG006_010905</name>
</gene>
<sequence length="220" mass="24814">MPSSIVFQQGSGALAMAQAAPRVESVEPKSTVGGSESRADAVDNSKPVPLKHDWVFWHDKFVANATPAEYTENLKEISDVNTVQTFWSVYNNITGPERLSLRCSLHFIHKGVKPLWEDPKNEHGGAWNFRTAKADTAVVWRELLMALIGEQFEDTIAKEDQIFGLSVSARWNSDIFQIWNMNSALKENSTVMEKVAEILKGVEIQSPFYKAHKDHDHFKK</sequence>
<dbReference type="AlphaFoldDB" id="A0A9P5SWM6"/>
<keyword evidence="3 5" id="KW-0694">RNA-binding</keyword>
<evidence type="ECO:0000256" key="4">
    <source>
        <dbReference type="ARBA" id="ARBA00022917"/>
    </source>
</evidence>
<evidence type="ECO:0000256" key="6">
    <source>
        <dbReference type="SAM" id="MobiDB-lite"/>
    </source>
</evidence>
<evidence type="ECO:0000256" key="1">
    <source>
        <dbReference type="ARBA" id="ARBA00022540"/>
    </source>
</evidence>
<dbReference type="PANTHER" id="PTHR11960">
    <property type="entry name" value="EUKARYOTIC TRANSLATION INITIATION FACTOR 4E RELATED"/>
    <property type="match status" value="1"/>
</dbReference>
<reference evidence="7" key="1">
    <citation type="journal article" date="2020" name="Fungal Divers.">
        <title>Resolving the Mortierellaceae phylogeny through synthesis of multi-gene phylogenetics and phylogenomics.</title>
        <authorList>
            <person name="Vandepol N."/>
            <person name="Liber J."/>
            <person name="Desiro A."/>
            <person name="Na H."/>
            <person name="Kennedy M."/>
            <person name="Barry K."/>
            <person name="Grigoriev I.V."/>
            <person name="Miller A.N."/>
            <person name="O'Donnell K."/>
            <person name="Stajich J.E."/>
            <person name="Bonito G."/>
        </authorList>
    </citation>
    <scope>NUCLEOTIDE SEQUENCE</scope>
    <source>
        <strain evidence="7">NVP1</strain>
    </source>
</reference>
<dbReference type="Proteomes" id="UP000696485">
    <property type="component" value="Unassembled WGS sequence"/>
</dbReference>
<dbReference type="PANTHER" id="PTHR11960:SF66">
    <property type="entry name" value="EUKARYOTIC TRANSLATION INITIATION FACTOR 4E TYPE 3"/>
    <property type="match status" value="1"/>
</dbReference>
<dbReference type="Gene3D" id="3.30.760.10">
    <property type="entry name" value="RNA Cap, Translation Initiation Factor Eif4e"/>
    <property type="match status" value="1"/>
</dbReference>
<dbReference type="InterPro" id="IPR023398">
    <property type="entry name" value="TIF_eIF4e-like"/>
</dbReference>
<evidence type="ECO:0000256" key="2">
    <source>
        <dbReference type="ARBA" id="ARBA00022845"/>
    </source>
</evidence>
<dbReference type="Pfam" id="PF01652">
    <property type="entry name" value="IF4E"/>
    <property type="match status" value="1"/>
</dbReference>
<evidence type="ECO:0000313" key="8">
    <source>
        <dbReference type="Proteomes" id="UP000696485"/>
    </source>
</evidence>
<accession>A0A9P5SWM6</accession>
<dbReference type="GO" id="GO:0000340">
    <property type="term" value="F:RNA 7-methylguanosine cap binding"/>
    <property type="evidence" value="ECO:0007669"/>
    <property type="project" value="TreeGrafter"/>
</dbReference>
<feature type="region of interest" description="Disordered" evidence="6">
    <location>
        <begin position="18"/>
        <end position="44"/>
    </location>
</feature>
<dbReference type="SUPFAM" id="SSF55418">
    <property type="entry name" value="eIF4e-like"/>
    <property type="match status" value="1"/>
</dbReference>
<name>A0A9P5SWM6_9FUNG</name>
<evidence type="ECO:0000313" key="7">
    <source>
        <dbReference type="EMBL" id="KAF9338089.1"/>
    </source>
</evidence>
<keyword evidence="1 5" id="KW-0396">Initiation factor</keyword>